<keyword evidence="8" id="KW-0256">Endoplasmic reticulum</keyword>
<evidence type="ECO:0000256" key="5">
    <source>
        <dbReference type="ARBA" id="ARBA00010617"/>
    </source>
</evidence>
<dbReference type="Gene3D" id="1.10.630.10">
    <property type="entry name" value="Cytochrome P450"/>
    <property type="match status" value="1"/>
</dbReference>
<evidence type="ECO:0000256" key="13">
    <source>
        <dbReference type="ARBA" id="ARBA00023136"/>
    </source>
</evidence>
<dbReference type="AlphaFoldDB" id="A0A0M4ENI7"/>
<comment type="cofactor">
    <cofactor evidence="1 14">
        <name>heme</name>
        <dbReference type="ChEBI" id="CHEBI:30413"/>
    </cofactor>
</comment>
<keyword evidence="13" id="KW-0472">Membrane</keyword>
<dbReference type="GO" id="GO:0016705">
    <property type="term" value="F:oxidoreductase activity, acting on paired donors, with incorporation or reduction of molecular oxygen"/>
    <property type="evidence" value="ECO:0007669"/>
    <property type="project" value="InterPro"/>
</dbReference>
<dbReference type="GO" id="GO:0005789">
    <property type="term" value="C:endoplasmic reticulum membrane"/>
    <property type="evidence" value="ECO:0007669"/>
    <property type="project" value="UniProtKB-SubCell"/>
</dbReference>
<dbReference type="SUPFAM" id="SSF48264">
    <property type="entry name" value="Cytochrome P450"/>
    <property type="match status" value="1"/>
</dbReference>
<dbReference type="PANTHER" id="PTHR24292:SF84">
    <property type="entry name" value="CYTOCHROME P450 28A5-RELATED"/>
    <property type="match status" value="1"/>
</dbReference>
<dbReference type="InterPro" id="IPR036396">
    <property type="entry name" value="Cyt_P450_sf"/>
</dbReference>
<evidence type="ECO:0000313" key="17">
    <source>
        <dbReference type="Proteomes" id="UP000494163"/>
    </source>
</evidence>
<dbReference type="GO" id="GO:0005506">
    <property type="term" value="F:iron ion binding"/>
    <property type="evidence" value="ECO:0007669"/>
    <property type="project" value="InterPro"/>
</dbReference>
<dbReference type="OrthoDB" id="2789670at2759"/>
<evidence type="ECO:0000256" key="1">
    <source>
        <dbReference type="ARBA" id="ARBA00001971"/>
    </source>
</evidence>
<evidence type="ECO:0000256" key="14">
    <source>
        <dbReference type="PIRSR" id="PIRSR602401-1"/>
    </source>
</evidence>
<comment type="function">
    <text evidence="2">May be involved in the metabolism of insect hormones and in the breakdown of synthetic insecticides.</text>
</comment>
<evidence type="ECO:0000256" key="2">
    <source>
        <dbReference type="ARBA" id="ARBA00003690"/>
    </source>
</evidence>
<keyword evidence="17" id="KW-1185">Reference proteome</keyword>
<comment type="similarity">
    <text evidence="5 15">Belongs to the cytochrome P450 family.</text>
</comment>
<dbReference type="PRINTS" id="PR00463">
    <property type="entry name" value="EP450I"/>
</dbReference>
<dbReference type="PANTHER" id="PTHR24292">
    <property type="entry name" value="CYTOCHROME P450"/>
    <property type="match status" value="1"/>
</dbReference>
<keyword evidence="10 15" id="KW-0560">Oxidoreductase</keyword>
<dbReference type="STRING" id="30019.A0A0M4ENI7"/>
<dbReference type="OMA" id="CKKMNEF"/>
<dbReference type="CDD" id="cd11056">
    <property type="entry name" value="CYP6-like"/>
    <property type="match status" value="1"/>
</dbReference>
<proteinExistence type="inferred from homology"/>
<dbReference type="InterPro" id="IPR050476">
    <property type="entry name" value="Insect_CytP450_Detox"/>
</dbReference>
<comment type="subcellular location">
    <subcellularLocation>
        <location evidence="4">Endoplasmic reticulum membrane</location>
        <topology evidence="4">Peripheral membrane protein</topology>
    </subcellularLocation>
    <subcellularLocation>
        <location evidence="3">Microsome membrane</location>
        <topology evidence="3">Peripheral membrane protein</topology>
    </subcellularLocation>
</comment>
<evidence type="ECO:0000256" key="15">
    <source>
        <dbReference type="RuleBase" id="RU000461"/>
    </source>
</evidence>
<keyword evidence="12 15" id="KW-0503">Monooxygenase</keyword>
<evidence type="ECO:0000256" key="8">
    <source>
        <dbReference type="ARBA" id="ARBA00022824"/>
    </source>
</evidence>
<evidence type="ECO:0000256" key="12">
    <source>
        <dbReference type="ARBA" id="ARBA00023033"/>
    </source>
</evidence>
<keyword evidence="11 14" id="KW-0408">Iron</keyword>
<accession>A0A0M4ENI7</accession>
<keyword evidence="7 14" id="KW-0479">Metal-binding</keyword>
<dbReference type="InterPro" id="IPR001128">
    <property type="entry name" value="Cyt_P450"/>
</dbReference>
<dbReference type="InterPro" id="IPR017972">
    <property type="entry name" value="Cyt_P450_CS"/>
</dbReference>
<keyword evidence="9" id="KW-0492">Microsome</keyword>
<dbReference type="Pfam" id="PF00067">
    <property type="entry name" value="p450"/>
    <property type="match status" value="1"/>
</dbReference>
<reference evidence="16 17" key="1">
    <citation type="submission" date="2015-08" db="EMBL/GenBank/DDBJ databases">
        <title>Ancestral chromatin configuration constrains chromatin evolution on differentiating sex chromosomes in Drosophila.</title>
        <authorList>
            <person name="Zhou Q."/>
            <person name="Bachtrog D."/>
        </authorList>
    </citation>
    <scope>NUCLEOTIDE SEQUENCE [LARGE SCALE GENOMIC DNA]</scope>
    <source>
        <tissue evidence="16">Whole larvae</tissue>
    </source>
</reference>
<evidence type="ECO:0000256" key="11">
    <source>
        <dbReference type="ARBA" id="ARBA00023004"/>
    </source>
</evidence>
<dbReference type="InterPro" id="IPR002401">
    <property type="entry name" value="Cyt_P450_E_grp-I"/>
</dbReference>
<keyword evidence="6 14" id="KW-0349">Heme</keyword>
<protein>
    <submittedName>
        <fullName evidence="16">Cyp28a5</fullName>
    </submittedName>
</protein>
<gene>
    <name evidence="16" type="ORF">Dbus_chr3Rg235</name>
</gene>
<dbReference type="GO" id="GO:0004497">
    <property type="term" value="F:monooxygenase activity"/>
    <property type="evidence" value="ECO:0007669"/>
    <property type="project" value="UniProtKB-KW"/>
</dbReference>
<evidence type="ECO:0000256" key="3">
    <source>
        <dbReference type="ARBA" id="ARBA00004174"/>
    </source>
</evidence>
<evidence type="ECO:0000313" key="16">
    <source>
        <dbReference type="EMBL" id="ALC45485.1"/>
    </source>
</evidence>
<dbReference type="EMBL" id="CP012526">
    <property type="protein sequence ID" value="ALC45485.1"/>
    <property type="molecule type" value="Genomic_DNA"/>
</dbReference>
<name>A0A0M4ENI7_DROBS</name>
<dbReference type="PROSITE" id="PS00086">
    <property type="entry name" value="CYTOCHROME_P450"/>
    <property type="match status" value="1"/>
</dbReference>
<evidence type="ECO:0000256" key="7">
    <source>
        <dbReference type="ARBA" id="ARBA00022723"/>
    </source>
</evidence>
<dbReference type="GO" id="GO:0020037">
    <property type="term" value="F:heme binding"/>
    <property type="evidence" value="ECO:0007669"/>
    <property type="project" value="InterPro"/>
</dbReference>
<evidence type="ECO:0000256" key="9">
    <source>
        <dbReference type="ARBA" id="ARBA00022848"/>
    </source>
</evidence>
<evidence type="ECO:0000256" key="4">
    <source>
        <dbReference type="ARBA" id="ARBA00004406"/>
    </source>
</evidence>
<evidence type="ECO:0000256" key="6">
    <source>
        <dbReference type="ARBA" id="ARBA00022617"/>
    </source>
</evidence>
<feature type="binding site" description="axial binding residue" evidence="14">
    <location>
        <position position="449"/>
    </location>
    <ligand>
        <name>heme</name>
        <dbReference type="ChEBI" id="CHEBI:30413"/>
    </ligand>
    <ligandPart>
        <name>Fe</name>
        <dbReference type="ChEBI" id="CHEBI:18248"/>
    </ligandPart>
</feature>
<sequence>MVLVTITLLCLLLALFYVFLSWNYDYWRKRRVPGPAPSLFTGNYPNIYTLKKHSIYDLNDIYNKYKQRYDAVGIYMGRTPQLLVLSPELAHRVFVTDFKYFHDNEIATMVDEKSDFIFANNIFAMAGDKWKQRRTDITPGLTSSRIKTVYPVTNQVCKQLSEYIRKQMRMGSAQGLNAKDLSLAFTTETVTDCALGLSAQSLTDHPTPIMEQAKNIFDQSWAFVINFGLLSIFPSLKRYKKVRFIPQHVEQFFVNLMQSAIDARKSEQSQQVQRVDFLDYILQLANKKQLNTRQLTAYSMTFLLDGFETTATVLSSTLLLLGRHPEIQQKLRQELQAQLNAQGCIDFDKLAELPYLDACVQESMRLITPLAFSNKICTQTIELPNRQGGNITIEKGTIVVVPHDCYMKDEDNFANPHLYQPERFMEPDAAKKYRERGVFMGFGDGPRICIGMRFALIQIKAALVEIVSNFDISVNAKTRKDNLYDPAGVVTKLDGGIWLEFAERKN</sequence>
<organism evidence="16 17">
    <name type="scientific">Drosophila busckii</name>
    <name type="common">Fruit fly</name>
    <dbReference type="NCBI Taxonomy" id="30019"/>
    <lineage>
        <taxon>Eukaryota</taxon>
        <taxon>Metazoa</taxon>
        <taxon>Ecdysozoa</taxon>
        <taxon>Arthropoda</taxon>
        <taxon>Hexapoda</taxon>
        <taxon>Insecta</taxon>
        <taxon>Pterygota</taxon>
        <taxon>Neoptera</taxon>
        <taxon>Endopterygota</taxon>
        <taxon>Diptera</taxon>
        <taxon>Brachycera</taxon>
        <taxon>Muscomorpha</taxon>
        <taxon>Ephydroidea</taxon>
        <taxon>Drosophilidae</taxon>
        <taxon>Drosophila</taxon>
    </lineage>
</organism>
<evidence type="ECO:0000256" key="10">
    <source>
        <dbReference type="ARBA" id="ARBA00023002"/>
    </source>
</evidence>
<dbReference type="SMR" id="A0A0M4ENI7"/>
<dbReference type="FunFam" id="1.10.630.10:FF:000182">
    <property type="entry name" value="Cytochrome P450 3A4"/>
    <property type="match status" value="1"/>
</dbReference>
<dbReference type="PRINTS" id="PR00385">
    <property type="entry name" value="P450"/>
</dbReference>
<dbReference type="Proteomes" id="UP000494163">
    <property type="component" value="Chromosome 3R"/>
</dbReference>